<proteinExistence type="inferred from homology"/>
<organism evidence="4 5">
    <name type="scientific">Torulaspora globosa</name>
    <dbReference type="NCBI Taxonomy" id="48254"/>
    <lineage>
        <taxon>Eukaryota</taxon>
        <taxon>Fungi</taxon>
        <taxon>Dikarya</taxon>
        <taxon>Ascomycota</taxon>
        <taxon>Saccharomycotina</taxon>
        <taxon>Saccharomycetes</taxon>
        <taxon>Saccharomycetales</taxon>
        <taxon>Saccharomycetaceae</taxon>
        <taxon>Torulaspora</taxon>
    </lineage>
</organism>
<evidence type="ECO:0000313" key="5">
    <source>
        <dbReference type="Proteomes" id="UP000515788"/>
    </source>
</evidence>
<dbReference type="Pfam" id="PF08577">
    <property type="entry name" value="PI31_Prot_C"/>
    <property type="match status" value="1"/>
</dbReference>
<gene>
    <name evidence="4" type="ORF">HG536_0A09230</name>
</gene>
<dbReference type="GeneID" id="59324203"/>
<dbReference type="InterPro" id="IPR013886">
    <property type="entry name" value="PI31_Prot_C"/>
</dbReference>
<feature type="region of interest" description="Disordered" evidence="2">
    <location>
        <begin position="150"/>
        <end position="287"/>
    </location>
</feature>
<evidence type="ECO:0000256" key="2">
    <source>
        <dbReference type="SAM" id="MobiDB-lite"/>
    </source>
</evidence>
<dbReference type="OrthoDB" id="68090at2759"/>
<feature type="domain" description="PI31 proteasome regulator C-terminal" evidence="3">
    <location>
        <begin position="195"/>
        <end position="265"/>
    </location>
</feature>
<dbReference type="EMBL" id="CP059246">
    <property type="protein sequence ID" value="QLL31106.1"/>
    <property type="molecule type" value="Genomic_DNA"/>
</dbReference>
<accession>A0A7G3ZC70</accession>
<comment type="similarity">
    <text evidence="1">Belongs to the proteasome inhibitor PI31 family.</text>
</comment>
<feature type="compositionally biased region" description="Gly residues" evidence="2">
    <location>
        <begin position="266"/>
        <end position="287"/>
    </location>
</feature>
<dbReference type="KEGG" id="tgb:HG536_0A09230"/>
<feature type="compositionally biased region" description="Basic and acidic residues" evidence="2">
    <location>
        <begin position="233"/>
        <end position="248"/>
    </location>
</feature>
<dbReference type="AlphaFoldDB" id="A0A7G3ZC70"/>
<dbReference type="Proteomes" id="UP000515788">
    <property type="component" value="Chromosome 1"/>
</dbReference>
<evidence type="ECO:0000256" key="1">
    <source>
        <dbReference type="ARBA" id="ARBA00006405"/>
    </source>
</evidence>
<reference evidence="4 5" key="1">
    <citation type="submission" date="2020-06" db="EMBL/GenBank/DDBJ databases">
        <title>The yeast mating-type switching endonuclease HO is a domesticated member of an unorthodox homing genetic element family.</title>
        <authorList>
            <person name="Coughlan A.Y."/>
            <person name="Lombardi L."/>
            <person name="Braun-Galleani S."/>
            <person name="Martos A.R."/>
            <person name="Galeote V."/>
            <person name="Bigey F."/>
            <person name="Dequin S."/>
            <person name="Byrne K.P."/>
            <person name="Wolfe K.H."/>
        </authorList>
    </citation>
    <scope>NUCLEOTIDE SEQUENCE [LARGE SCALE GENOMIC DNA]</scope>
    <source>
        <strain evidence="4 5">CBS764</strain>
    </source>
</reference>
<dbReference type="RefSeq" id="XP_037137781.1">
    <property type="nucleotide sequence ID" value="XM_037281886.1"/>
</dbReference>
<protein>
    <recommendedName>
        <fullName evidence="3">PI31 proteasome regulator C-terminal domain-containing protein</fullName>
    </recommendedName>
</protein>
<sequence length="287" mass="31756">MIVQDRLELSVRLVIECLQTLRASYEPVNWQREGSTTKASVSSKKEGTQIDIVGVVIEEGKKCMVSLFDSEDDRSLGQAIFLYDEDLAISQDLPLPLEYESYRSSIKKDEFVHVLRRIGDKLRLEVPAELKQVETEQVMQRGSMALDIDRGRLQGNAPPSSTFRRPPDMPGFEDEYQIHDERASPADVRGPQSGYGDSDLYPTGQKYPNLADPTSQMPPVRPGHDQGGMTFDPLRDQAKRQEEEEGKLRGPGWIPGAKFDDPYGRPGFGGTTGPGSSGFGFGGGGFI</sequence>
<keyword evidence="5" id="KW-1185">Reference proteome</keyword>
<evidence type="ECO:0000259" key="3">
    <source>
        <dbReference type="Pfam" id="PF08577"/>
    </source>
</evidence>
<name>A0A7G3ZC70_9SACH</name>
<evidence type="ECO:0000313" key="4">
    <source>
        <dbReference type="EMBL" id="QLL31106.1"/>
    </source>
</evidence>